<comment type="caution">
    <text evidence="2">The sequence shown here is derived from an EMBL/GenBank/DDBJ whole genome shotgun (WGS) entry which is preliminary data.</text>
</comment>
<proteinExistence type="predicted"/>
<keyword evidence="3" id="KW-1185">Reference proteome</keyword>
<evidence type="ECO:0000256" key="1">
    <source>
        <dbReference type="SAM" id="MobiDB-lite"/>
    </source>
</evidence>
<dbReference type="RefSeq" id="WP_344899274.1">
    <property type="nucleotide sequence ID" value="NZ_BAABAS010000012.1"/>
</dbReference>
<evidence type="ECO:0000313" key="3">
    <source>
        <dbReference type="Proteomes" id="UP001501710"/>
    </source>
</evidence>
<dbReference type="EMBL" id="BAABAS010000012">
    <property type="protein sequence ID" value="GAA4235396.1"/>
    <property type="molecule type" value="Genomic_DNA"/>
</dbReference>
<dbReference type="Proteomes" id="UP001501710">
    <property type="component" value="Unassembled WGS sequence"/>
</dbReference>
<accession>A0ABP8C858</accession>
<protein>
    <submittedName>
        <fullName evidence="2">Uncharacterized protein</fullName>
    </submittedName>
</protein>
<feature type="region of interest" description="Disordered" evidence="1">
    <location>
        <begin position="1"/>
        <end position="31"/>
    </location>
</feature>
<sequence length="104" mass="11940">MIVPLDSADAPTRKRYREYQTSRHERPLTVHGEHRIRFAPDLVGPSAEIAERLHADVAVAEVSELRLELPYEFNEHDYRQILHDTRTLIPPWAGTPQPPQPQAA</sequence>
<reference evidence="3" key="1">
    <citation type="journal article" date="2019" name="Int. J. Syst. Evol. Microbiol.">
        <title>The Global Catalogue of Microorganisms (GCM) 10K type strain sequencing project: providing services to taxonomists for standard genome sequencing and annotation.</title>
        <authorList>
            <consortium name="The Broad Institute Genomics Platform"/>
            <consortium name="The Broad Institute Genome Sequencing Center for Infectious Disease"/>
            <person name="Wu L."/>
            <person name="Ma J."/>
        </authorList>
    </citation>
    <scope>NUCLEOTIDE SEQUENCE [LARGE SCALE GENOMIC DNA]</scope>
    <source>
        <strain evidence="3">JCM 17440</strain>
    </source>
</reference>
<evidence type="ECO:0000313" key="2">
    <source>
        <dbReference type="EMBL" id="GAA4235396.1"/>
    </source>
</evidence>
<gene>
    <name evidence="2" type="ORF">GCM10022254_42620</name>
</gene>
<organism evidence="2 3">
    <name type="scientific">Actinomadura meridiana</name>
    <dbReference type="NCBI Taxonomy" id="559626"/>
    <lineage>
        <taxon>Bacteria</taxon>
        <taxon>Bacillati</taxon>
        <taxon>Actinomycetota</taxon>
        <taxon>Actinomycetes</taxon>
        <taxon>Streptosporangiales</taxon>
        <taxon>Thermomonosporaceae</taxon>
        <taxon>Actinomadura</taxon>
    </lineage>
</organism>
<name>A0ABP8C858_9ACTN</name>
<feature type="compositionally biased region" description="Basic and acidic residues" evidence="1">
    <location>
        <begin position="17"/>
        <end position="31"/>
    </location>
</feature>